<evidence type="ECO:0000313" key="3">
    <source>
        <dbReference type="EMBL" id="MFC4618740.1"/>
    </source>
</evidence>
<feature type="compositionally biased region" description="Basic and acidic residues" evidence="2">
    <location>
        <begin position="1"/>
        <end position="25"/>
    </location>
</feature>
<accession>A0ABV9GQ18</accession>
<dbReference type="Proteomes" id="UP001596022">
    <property type="component" value="Unassembled WGS sequence"/>
</dbReference>
<dbReference type="RefSeq" id="WP_376845811.1">
    <property type="nucleotide sequence ID" value="NZ_JBHSFW010000003.1"/>
</dbReference>
<evidence type="ECO:0000256" key="2">
    <source>
        <dbReference type="SAM" id="MobiDB-lite"/>
    </source>
</evidence>
<organism evidence="3 4">
    <name type="scientific">Camelliibacillus cellulosilyticus</name>
    <dbReference type="NCBI Taxonomy" id="2174486"/>
    <lineage>
        <taxon>Bacteria</taxon>
        <taxon>Bacillati</taxon>
        <taxon>Bacillota</taxon>
        <taxon>Bacilli</taxon>
        <taxon>Bacillales</taxon>
        <taxon>Sporolactobacillaceae</taxon>
        <taxon>Camelliibacillus</taxon>
    </lineage>
</organism>
<reference evidence="4" key="1">
    <citation type="journal article" date="2019" name="Int. J. Syst. Evol. Microbiol.">
        <title>The Global Catalogue of Microorganisms (GCM) 10K type strain sequencing project: providing services to taxonomists for standard genome sequencing and annotation.</title>
        <authorList>
            <consortium name="The Broad Institute Genomics Platform"/>
            <consortium name="The Broad Institute Genome Sequencing Center for Infectious Disease"/>
            <person name="Wu L."/>
            <person name="Ma J."/>
        </authorList>
    </citation>
    <scope>NUCLEOTIDE SEQUENCE [LARGE SCALE GENOMIC DNA]</scope>
    <source>
        <strain evidence="4">CGMCC 1.16306</strain>
    </source>
</reference>
<feature type="region of interest" description="Disordered" evidence="2">
    <location>
        <begin position="1"/>
        <end position="48"/>
    </location>
</feature>
<sequence>MSNPKTHPEHFVPHHLGEQSRDIHGNKGKKMANKTGEAPNYIPPKGKS</sequence>
<comment type="caution">
    <text evidence="3">The sequence shown here is derived from an EMBL/GenBank/DDBJ whole genome shotgun (WGS) entry which is preliminary data.</text>
</comment>
<dbReference type="Pfam" id="PF08177">
    <property type="entry name" value="SspN"/>
    <property type="match status" value="1"/>
</dbReference>
<name>A0ABV9GQ18_9BACL</name>
<dbReference type="InterPro" id="IPR012612">
    <property type="entry name" value="SASP_SspN"/>
</dbReference>
<dbReference type="HAMAP" id="MF_01505">
    <property type="entry name" value="SspN"/>
    <property type="match status" value="1"/>
</dbReference>
<gene>
    <name evidence="3" type="ORF">ACFO4N_08315</name>
</gene>
<keyword evidence="4" id="KW-1185">Reference proteome</keyword>
<protein>
    <submittedName>
        <fullName evidence="3">Acid-soluble spore protein N</fullName>
    </submittedName>
</protein>
<evidence type="ECO:0000256" key="1">
    <source>
        <dbReference type="ARBA" id="ARBA00022969"/>
    </source>
</evidence>
<evidence type="ECO:0000313" key="4">
    <source>
        <dbReference type="Proteomes" id="UP001596022"/>
    </source>
</evidence>
<dbReference type="EMBL" id="JBHSFW010000003">
    <property type="protein sequence ID" value="MFC4618740.1"/>
    <property type="molecule type" value="Genomic_DNA"/>
</dbReference>
<proteinExistence type="inferred from homology"/>
<keyword evidence="1" id="KW-0749">Sporulation</keyword>